<evidence type="ECO:0000256" key="5">
    <source>
        <dbReference type="PROSITE-ProRule" id="PRU10141"/>
    </source>
</evidence>
<dbReference type="PANTHER" id="PTHR43289">
    <property type="entry name" value="MITOGEN-ACTIVATED PROTEIN KINASE KINASE KINASE 20-RELATED"/>
    <property type="match status" value="1"/>
</dbReference>
<keyword evidence="8" id="KW-1185">Reference proteome</keyword>
<dbReference type="RefSeq" id="WP_353929648.1">
    <property type="nucleotide sequence ID" value="NZ_CP150886.1"/>
</dbReference>
<reference evidence="7 8" key="1">
    <citation type="submission" date="2024-04" db="EMBL/GenBank/DDBJ databases">
        <title>Okeanomitos corallinicola gen. &amp; sp. nov. (Nostocales, Cyanobacteria), a new toxic marine heterocyst-forming cyanobacterium from a coral reef.</title>
        <authorList>
            <person name="Li H."/>
            <person name="Li R."/>
            <person name="Kang J."/>
            <person name="Hii K.S."/>
            <person name="Mohamed H.F."/>
            <person name="Xu X."/>
            <person name="Luo Z."/>
        </authorList>
    </citation>
    <scope>NUCLEOTIDE SEQUENCE [LARGE SCALE GENOMIC DNA]</scope>
    <source>
        <strain evidence="7 8">TIOX110</strain>
    </source>
</reference>
<dbReference type="PANTHER" id="PTHR43289:SF34">
    <property type="entry name" value="SERINE_THREONINE-PROTEIN KINASE YBDM-RELATED"/>
    <property type="match status" value="1"/>
</dbReference>
<dbReference type="EC" id="2.7.11.1" evidence="7"/>
<dbReference type="InterPro" id="IPR000719">
    <property type="entry name" value="Prot_kinase_dom"/>
</dbReference>
<evidence type="ECO:0000259" key="6">
    <source>
        <dbReference type="PROSITE" id="PS50011"/>
    </source>
</evidence>
<dbReference type="Proteomes" id="UP001483337">
    <property type="component" value="Chromosome"/>
</dbReference>
<dbReference type="InterPro" id="IPR008271">
    <property type="entry name" value="Ser/Thr_kinase_AS"/>
</dbReference>
<dbReference type="CDD" id="cd14014">
    <property type="entry name" value="STKc_PknB_like"/>
    <property type="match status" value="1"/>
</dbReference>
<sequence>MNNSPHASPENQELLANRYQLQKLIGKGGMGEVFLASDVLLGGTPVAIKFLSQTVNSKIEAKFNREALLSAALSQKSIHIVRAYDYGVSQSGKAYYVMEYLSGRVLKDLIPTPLPIFMNLARQICLGLQCAHQGVNMEGKVYQLVHRDIKPANIIVIPDPMLGQLVKILDFGIAKFLNSAAPIKTKGFHGTLPYCSPEQLEGSEVDSRSDIYSLGVMMFEMLAGQKPWQADNNYFGSWYKIHQFEQPKAITEVNPYITVPQPLNELIMACLEKKPENRPQDMGHVIQTLSKIDISDSAIPHNTHNTVEPQHTTHHPLVSENSEKISNSYGKLVWPEGKPIQEIVFPQLIDTGKASTISLWLMLPAQEIKNRADNKIFNQFTFITTPHPMLLWITLLYHPQLGPRWLPCYLDMQNPQNLHLVSALTTDQSYPFFFFTLEPPHNCVKILTNSISSAQKQKLKTWVTQSQQLPSSSQSQASKKLLKEKYKQIQMQILAHLESQNQSA</sequence>
<name>A0ABZ2UMY8_9CYAN</name>
<evidence type="ECO:0000256" key="4">
    <source>
        <dbReference type="ARBA" id="ARBA00022840"/>
    </source>
</evidence>
<dbReference type="InterPro" id="IPR011009">
    <property type="entry name" value="Kinase-like_dom_sf"/>
</dbReference>
<feature type="domain" description="Protein kinase" evidence="6">
    <location>
        <begin position="19"/>
        <end position="290"/>
    </location>
</feature>
<dbReference type="SMART" id="SM00220">
    <property type="entry name" value="S_TKc"/>
    <property type="match status" value="1"/>
</dbReference>
<dbReference type="EMBL" id="CP150886">
    <property type="protein sequence ID" value="WZB86734.1"/>
    <property type="molecule type" value="Genomic_DNA"/>
</dbReference>
<evidence type="ECO:0000256" key="2">
    <source>
        <dbReference type="ARBA" id="ARBA00022741"/>
    </source>
</evidence>
<keyword evidence="3 7" id="KW-0418">Kinase</keyword>
<feature type="binding site" evidence="5">
    <location>
        <position position="49"/>
    </location>
    <ligand>
        <name>ATP</name>
        <dbReference type="ChEBI" id="CHEBI:30616"/>
    </ligand>
</feature>
<accession>A0ABZ2UMY8</accession>
<dbReference type="Gene3D" id="3.30.200.20">
    <property type="entry name" value="Phosphorylase Kinase, domain 1"/>
    <property type="match status" value="1"/>
</dbReference>
<evidence type="ECO:0000256" key="3">
    <source>
        <dbReference type="ARBA" id="ARBA00022777"/>
    </source>
</evidence>
<keyword evidence="4 5" id="KW-0067">ATP-binding</keyword>
<evidence type="ECO:0000313" key="7">
    <source>
        <dbReference type="EMBL" id="WZB86734.1"/>
    </source>
</evidence>
<gene>
    <name evidence="7" type="ORF">WJM97_15205</name>
</gene>
<protein>
    <submittedName>
        <fullName evidence="7">Serine/threonine-protein kinase</fullName>
        <ecNumber evidence="7">2.7.11.1</ecNumber>
    </submittedName>
</protein>
<evidence type="ECO:0000256" key="1">
    <source>
        <dbReference type="ARBA" id="ARBA00022679"/>
    </source>
</evidence>
<proteinExistence type="predicted"/>
<dbReference type="GO" id="GO:0004674">
    <property type="term" value="F:protein serine/threonine kinase activity"/>
    <property type="evidence" value="ECO:0007669"/>
    <property type="project" value="UniProtKB-EC"/>
</dbReference>
<dbReference type="InterPro" id="IPR017441">
    <property type="entry name" value="Protein_kinase_ATP_BS"/>
</dbReference>
<dbReference type="Gene3D" id="1.10.510.10">
    <property type="entry name" value="Transferase(Phosphotransferase) domain 1"/>
    <property type="match status" value="1"/>
</dbReference>
<organism evidence="7 8">
    <name type="scientific">Okeanomitos corallinicola TIOX110</name>
    <dbReference type="NCBI Taxonomy" id="3133117"/>
    <lineage>
        <taxon>Bacteria</taxon>
        <taxon>Bacillati</taxon>
        <taxon>Cyanobacteriota</taxon>
        <taxon>Cyanophyceae</taxon>
        <taxon>Nostocales</taxon>
        <taxon>Aphanizomenonaceae</taxon>
        <taxon>Okeanomitos</taxon>
    </lineage>
</organism>
<keyword evidence="1 7" id="KW-0808">Transferase</keyword>
<dbReference type="SUPFAM" id="SSF56112">
    <property type="entry name" value="Protein kinase-like (PK-like)"/>
    <property type="match status" value="1"/>
</dbReference>
<keyword evidence="2 5" id="KW-0547">Nucleotide-binding</keyword>
<dbReference type="PROSITE" id="PS00107">
    <property type="entry name" value="PROTEIN_KINASE_ATP"/>
    <property type="match status" value="1"/>
</dbReference>
<dbReference type="Pfam" id="PF00069">
    <property type="entry name" value="Pkinase"/>
    <property type="match status" value="1"/>
</dbReference>
<evidence type="ECO:0000313" key="8">
    <source>
        <dbReference type="Proteomes" id="UP001483337"/>
    </source>
</evidence>
<dbReference type="PROSITE" id="PS00108">
    <property type="entry name" value="PROTEIN_KINASE_ST"/>
    <property type="match status" value="1"/>
</dbReference>
<dbReference type="PROSITE" id="PS50011">
    <property type="entry name" value="PROTEIN_KINASE_DOM"/>
    <property type="match status" value="1"/>
</dbReference>